<dbReference type="InterPro" id="IPR036397">
    <property type="entry name" value="RNaseH_sf"/>
</dbReference>
<dbReference type="EMBL" id="HG806446">
    <property type="protein sequence ID" value="CDW58904.1"/>
    <property type="molecule type" value="Genomic_DNA"/>
</dbReference>
<dbReference type="AlphaFoldDB" id="A0A077ZGH0"/>
<dbReference type="InterPro" id="IPR040676">
    <property type="entry name" value="DUF5641"/>
</dbReference>
<feature type="domain" description="DUF5641" evidence="1">
    <location>
        <begin position="128"/>
        <end position="189"/>
    </location>
</feature>
<reference evidence="2" key="1">
    <citation type="submission" date="2014-01" db="EMBL/GenBank/DDBJ databases">
        <authorList>
            <person name="Aslett M."/>
        </authorList>
    </citation>
    <scope>NUCLEOTIDE SEQUENCE</scope>
</reference>
<gene>
    <name evidence="2" type="ORF">TTRE_0000723001</name>
</gene>
<organism evidence="2 3">
    <name type="scientific">Trichuris trichiura</name>
    <name type="common">Whipworm</name>
    <name type="synonym">Trichocephalus trichiurus</name>
    <dbReference type="NCBI Taxonomy" id="36087"/>
    <lineage>
        <taxon>Eukaryota</taxon>
        <taxon>Metazoa</taxon>
        <taxon>Ecdysozoa</taxon>
        <taxon>Nematoda</taxon>
        <taxon>Enoplea</taxon>
        <taxon>Dorylaimia</taxon>
        <taxon>Trichinellida</taxon>
        <taxon>Trichuridae</taxon>
        <taxon>Trichuris</taxon>
    </lineage>
</organism>
<proteinExistence type="predicted"/>
<dbReference type="GO" id="GO:0003676">
    <property type="term" value="F:nucleic acid binding"/>
    <property type="evidence" value="ECO:0007669"/>
    <property type="project" value="InterPro"/>
</dbReference>
<evidence type="ECO:0000313" key="3">
    <source>
        <dbReference type="Proteomes" id="UP000030665"/>
    </source>
</evidence>
<keyword evidence="3" id="KW-1185">Reference proteome</keyword>
<dbReference type="Gene3D" id="3.30.420.10">
    <property type="entry name" value="Ribonuclease H-like superfamily/Ribonuclease H"/>
    <property type="match status" value="1"/>
</dbReference>
<evidence type="ECO:0000259" key="1">
    <source>
        <dbReference type="Pfam" id="PF18701"/>
    </source>
</evidence>
<protein>
    <recommendedName>
        <fullName evidence="1">DUF5641 domain-containing protein</fullName>
    </recommendedName>
</protein>
<dbReference type="Proteomes" id="UP000030665">
    <property type="component" value="Unassembled WGS sequence"/>
</dbReference>
<accession>A0A077ZGH0</accession>
<dbReference type="Pfam" id="PF18701">
    <property type="entry name" value="DUF5641"/>
    <property type="match status" value="1"/>
</dbReference>
<sequence>MYGHLVSRRIIWKFITEPAPCAGDTWERLVRSVKTALKTTMHRSLLKADEMMSMLCEVELQINARPFTFVGEDLSDEEPLIPFHFLHGRPPEVNTTVEKNDPGTPAFAAELTKQRICRYVIGPKRMDSRKTSPSVGDIVIVAESDVPRIRWRLGRMVEMFPSSDGLIRTVRERTPNGDLNGPVQRLHLLESAVEQ</sequence>
<dbReference type="STRING" id="36087.A0A077ZGH0"/>
<dbReference type="OrthoDB" id="8019190at2759"/>
<evidence type="ECO:0000313" key="2">
    <source>
        <dbReference type="EMBL" id="CDW58904.1"/>
    </source>
</evidence>
<reference evidence="2" key="2">
    <citation type="submission" date="2014-03" db="EMBL/GenBank/DDBJ databases">
        <title>The whipworm genome and dual-species transcriptomics of an intimate host-pathogen interaction.</title>
        <authorList>
            <person name="Foth B.J."/>
            <person name="Tsai I.J."/>
            <person name="Reid A.J."/>
            <person name="Bancroft A.J."/>
            <person name="Nichol S."/>
            <person name="Tracey A."/>
            <person name="Holroyd N."/>
            <person name="Cotton J.A."/>
            <person name="Stanley E.J."/>
            <person name="Zarowiecki M."/>
            <person name="Liu J.Z."/>
            <person name="Huckvale T."/>
            <person name="Cooper P.J."/>
            <person name="Grencis R.K."/>
            <person name="Berriman M."/>
        </authorList>
    </citation>
    <scope>NUCLEOTIDE SEQUENCE [LARGE SCALE GENOMIC DNA]</scope>
</reference>
<name>A0A077ZGH0_TRITR</name>
<dbReference type="PANTHER" id="PTHR47331">
    <property type="entry name" value="PHD-TYPE DOMAIN-CONTAINING PROTEIN"/>
    <property type="match status" value="1"/>
</dbReference>